<dbReference type="InterPro" id="IPR018201">
    <property type="entry name" value="Ketoacyl_synth_AS"/>
</dbReference>
<keyword evidence="5" id="KW-0808">Transferase</keyword>
<dbReference type="InterPro" id="IPR049900">
    <property type="entry name" value="PKS_mFAS_DH"/>
</dbReference>
<dbReference type="Proteomes" id="UP001385809">
    <property type="component" value="Unassembled WGS sequence"/>
</dbReference>
<proteinExistence type="predicted"/>
<dbReference type="InterPro" id="IPR020807">
    <property type="entry name" value="PKS_DH"/>
</dbReference>
<feature type="domain" description="Carrier" evidence="11">
    <location>
        <begin position="5010"/>
        <end position="5085"/>
    </location>
</feature>
<keyword evidence="6" id="KW-0045">Antibiotic biosynthesis</keyword>
<dbReference type="InterPro" id="IPR036736">
    <property type="entry name" value="ACP-like_sf"/>
</dbReference>
<comment type="cofactor">
    <cofactor evidence="1">
        <name>pantetheine 4'-phosphate</name>
        <dbReference type="ChEBI" id="CHEBI:47942"/>
    </cofactor>
</comment>
<feature type="domain" description="PKS/mFAS DH" evidence="13">
    <location>
        <begin position="882"/>
        <end position="1154"/>
    </location>
</feature>
<dbReference type="Gene3D" id="3.40.366.10">
    <property type="entry name" value="Malonyl-Coenzyme A Acyl Carrier Protein, domain 2"/>
    <property type="match status" value="3"/>
</dbReference>
<dbReference type="Gene3D" id="3.40.47.10">
    <property type="match status" value="3"/>
</dbReference>
<feature type="domain" description="Carrier" evidence="11">
    <location>
        <begin position="3293"/>
        <end position="3368"/>
    </location>
</feature>
<protein>
    <submittedName>
        <fullName evidence="14">SDR family NAD(P)-dependent oxidoreductase</fullName>
    </submittedName>
</protein>
<dbReference type="PROSITE" id="PS50075">
    <property type="entry name" value="CARRIER"/>
    <property type="match status" value="3"/>
</dbReference>
<evidence type="ECO:0000313" key="15">
    <source>
        <dbReference type="Proteomes" id="UP001385809"/>
    </source>
</evidence>
<dbReference type="SMART" id="SM00823">
    <property type="entry name" value="PKS_PP"/>
    <property type="match status" value="3"/>
</dbReference>
<feature type="domain" description="Ketosynthase family 3 (KS3)" evidence="12">
    <location>
        <begin position="3386"/>
        <end position="3815"/>
    </location>
</feature>
<dbReference type="Pfam" id="PF16197">
    <property type="entry name" value="KAsynt_C_assoc"/>
    <property type="match status" value="2"/>
</dbReference>
<dbReference type="SUPFAM" id="SSF55048">
    <property type="entry name" value="Probable ACP-binding domain of malonyl-CoA ACP transacylase"/>
    <property type="match status" value="3"/>
</dbReference>
<dbReference type="Gene3D" id="3.40.50.720">
    <property type="entry name" value="NAD(P)-binding Rossmann-like Domain"/>
    <property type="match status" value="3"/>
</dbReference>
<dbReference type="SMART" id="SM00825">
    <property type="entry name" value="PKS_KS"/>
    <property type="match status" value="3"/>
</dbReference>
<dbReference type="PROSITE" id="PS52019">
    <property type="entry name" value="PKS_MFAS_DH"/>
    <property type="match status" value="3"/>
</dbReference>
<dbReference type="Pfam" id="PF08990">
    <property type="entry name" value="Docking"/>
    <property type="match status" value="1"/>
</dbReference>
<evidence type="ECO:0000256" key="1">
    <source>
        <dbReference type="ARBA" id="ARBA00001957"/>
    </source>
</evidence>
<dbReference type="Gene3D" id="3.30.70.250">
    <property type="entry name" value="Malonyl-CoA ACP transacylase, ACP-binding"/>
    <property type="match status" value="1"/>
</dbReference>
<feature type="region of interest" description="C-terminal hotdog fold" evidence="9">
    <location>
        <begin position="1015"/>
        <end position="1154"/>
    </location>
</feature>
<dbReference type="InterPro" id="IPR015083">
    <property type="entry name" value="NorB/c/GfsB-D-like_docking"/>
</dbReference>
<evidence type="ECO:0000256" key="8">
    <source>
        <dbReference type="ARBA" id="ARBA00023315"/>
    </source>
</evidence>
<evidence type="ECO:0000256" key="10">
    <source>
        <dbReference type="SAM" id="MobiDB-lite"/>
    </source>
</evidence>
<dbReference type="InterPro" id="IPR009081">
    <property type="entry name" value="PP-bd_ACP"/>
</dbReference>
<gene>
    <name evidence="14" type="ORF">WCD74_23280</name>
</gene>
<feature type="region of interest" description="N-terminal hotdog fold" evidence="9">
    <location>
        <begin position="2573"/>
        <end position="2695"/>
    </location>
</feature>
<dbReference type="InterPro" id="IPR014043">
    <property type="entry name" value="Acyl_transferase_dom"/>
</dbReference>
<sequence>MADDEKLLGYLKRVTADLHETRERVRELEAAGREPIAVVGMACRFPGGVATPEALWALLAEGRDGYRSFPDDRGWDLDRLTHPDPEHPGRSAAAVGGFLDDASAFDPDFFGISPREALAMDPQQRQLLEVSWEAIERAGIDPSTLRGAPVGVFAGTNGQDYASVLAAAPSAAEGYGGTGTAASVVSGRVAYALGLEGPAVTVDTACSASLVALHWAAQALRRRECTLALAGGVTVMATPGAFVEFSRQNGLAADGRCKAFAAAADGTGWGEGAGMLLVERLADAQRLGHPVLAVLRGSAVNQDGASNGLTAPNGPSQRRVIRAALDDAGLGPGEVDAVEAHGTGTRLGDPIEADALLATYGRDRDDEPLYVGSVKSNLGHTQAAAGVAGVIKSVLAMQHGVLPASLHVDAPTPHVDWSRGAVSLLTSARAWPEVDRPRRMAVSSFGVSGTNAHVVLEAHGVSGGPSLTPDVREAPLAHPVPWVLSGRTAEAVSAQAAALAAWPVGSVADVALSLATTRTRFGWSAVVTGSSTEELQTALRSVVPERAGSGRLGIVFTGQGSQRPGMGRELYDGFEVFRAAFDAVCDRFPTDVRGIVFGDDAELLARTEHAQAGLFALEVALFRLFESWGVAPAVLGGHSIGEISALHCAGVLDLDDACRLVEARGRLMGELPDGGSMVAVAASEDEVRAHLVDGVDLAAVNGPQSCVISGDEDAVAEVASQFERTKKLQVSHAFHSARMEPLLEQFRQVVQQLTFHEPRIPVVSNGSTEHVTDPEHWVSHVRDTVRFADTLTTMDAGVVLELGPDATLSALAEHGFPARPDVMKALGQLHAAGVEIDWQAVLPHARRTDVPTTAFVHRRFWPDLSGTWTGDLGAVGLAHAGHPLLGARVALADGDRVVFTGRLAATRPAWLGDHVVGDVVLLPGTGFLELALHAAHEVGGSGVEDLTLATPLVLPPGETVDVQITVDAPGPDGARPLAVHARRGEDPWVRHADGAITTRPAAAGTALAAWPPPDTEPVDVAALYDDLDALGLHYGPTFRGVRAAWRRGSEVFAEVALPEGTTDPALGLHPALLDAALHTTALGVLPDTDTGAPRLPFAWQGVTLHAGGADTLRVRLAPADAADTVTLLAADADGQPVLTVDALGLRPVATPTTPRPPMYGWSWTPVPVPAVVPALDAVALPGEHGVDLGLPVVTDPAGHPVVVLAVSPSDDPAAVHARTADLLSRLQAVLADPDALAVVVTGATTGPTTRPDPAGAAATGLARSAQAENPGRVLIVDLDDPDDLALAVAAGAEGQVAVLGGTPHVPRIVRTDVPAGREAELGTVVVTGASGELGAAVARHLAGRGARRIVLASRRGESAPGTATLLSELATAGVDAASVAVDVTDPVAVRDLLDDPALGLVVHTAGVLDDGLLTALTAERLDTVLAPKLDAAHVLDAALGDRDVPLVAFSAFAGLAGAPGQAAYAAANQALEAVVARRRAAGRPALALAWGLWDTEGGMAGGLDAADRARIARSGVLPLAVDDGLALLDSALGVLHAEDAPALLVPVRLELATLREHARSGTLPPLFSTLVPAPTRRAATPTGADTPLADRLRALPPAERAEAVLDVVRTQVAGVLGHAGPAAVEPSRAFSDLGFDSLTSVELRNRIAAATGLRLPATLVFDHPSPEALAAHLLTELVGDDGALASVTTTVGTSDESIAIVGMACRYPGGVASPDDLWRLVADGADGIGPFPTDRGWDLDLLAAGASDTGEGGFLHDAAWFDAGFFGISPREALAMDPQQRLLLETAWEAVESAGLDPAALRGTRTGVFAGVMYHDYVSQLGTLPDGALGYLGTGNSGSVASGRVAYVLGLQGPALTVDTACSSSLVTLHLAVQALQRGECSLALAGGVTVMATPATFVDFSRQGGLSSDGRCKSFSTDADGTGWAEGVGMLLVERLSDAERLGHEVLAVVRGSAVNQDGASNGLTAPNGPSQQRVIRDALAVAGLGPADVDAVEAHGTGTPLGDPIEAQALLATYGAVERDEPLWLGSVKSNLGHTQAAAGAAGVIKMVQAMRHSTLPATLHLGEPTGQVDWSAGAVSLLAEARSWPEADRPRRAAVSSFGISGTNAHVVLESAPSVSDGPLLASDVRTAPLAQPWVLSARSAGALAGQARRLASWARSNGGFVTSGVAAGLVGRSRFERRAVVVGDGETLLAGLDALAAGEPAGNLVSGAAESVGAGPVFVFPGQGAQWVGMAAALHAEEPVFAEQLRECCTALEPQLGWDLHGALLESGDESFDVVGVQCASWAVMVALAKLWASWGVTPSAVVGHSQGEIAAAVVAGGLTVEQGARVVARRATVIREHLAGHGAMASVPLPADQVQLPDGLSIAAVNGPASTVVSGDVDAVERFVTESAVEVKRIAVDYASHSQHVDAVIDTIRGELGGLSPVTGSTPLLSTVRAELLDTAAMDAGYWAENLRRPVQLQQAIEALAADGHDVFVEVSPHPVLTGPVGDIAPDALVVGTLRRDHGTRRQALLALGALHVRGITPDWDAVIGEATPVKNLPTYAFEHQHYWPKPAAFLGDIAGAGLAATTHPLTPAVVAIAGAGGVVLSGRLSTTTHPWLAEHTVGGRVVVPGTALLELAVRAGDEVGATGVEELTLHAPLVLDRTPTVLQVGVTPTEDPTRWAVAVHSRPEDDPEAWTSHADGTLAEGDTPADPTGAWPPEDAEPLDVEHLDDDLAGLGLDYGPFFRGLRDAWRRDGEVLVEVSLPDDADPPAAPWAGVHPALLDSALHALATGGLLDDGSGATRAWLPFSWAGATVHATGATALRVRLTATGSDGIRLSATDVEGAPVLDVGRLALRPVADTAVERPGGDRMFTVAWEPVPAPPAVGNGAFAVVGTNPGLPVTDDEPVAVVADLRGATDPHTAAREALHLLQQHEETDRRLVVLTGGALAGAPVDLAGATVPGLVRSVQAEDPGRIVLVDLDPAEAPDDLAAVLRSALAASADGDEQFVVRSGALRVPRLVRAEPADRVADLDPEGTVLVTGATGGLGALVATHLAVEHGVRHLLLLSRRGPDAPGAEALVSELQGHKATVRLVACDAADRDALTGVLAEVDPAHPLTAVVHSAGVLDDATLASLDDERLERVLRPKVDAAWNLHELTHDLAAFVLFSSASATIGAPGQANYAAANAYLDALARHRHDRDLPAISLAWGLWEQAGEMTEAVDRDRLARGGVAPMSTADGLALFDDALAHPAPVLVPIELARGGLTRMAGEGVLPPLFSSLVRRTTRRSAAAPARDDGTLAALPSAQRRRRLLEVVRGLVAAVLGHADAAAVDTDAAFRDLGFDSLTAVELRNRTQAATGLRLPATLVFDHPSPGALVDHLDAQLGGAEAEVPTAGVVGPVDDEPVVIVGMACRYPGGVSSPESLWDLLAAGADGLAAFPDDRGWHLGADADDPDAERGISTRVGGFLDGAADFDPGFFGISPREALAMDPQQRLLLEASWEAIERAGIDPASLRGSATGVFAGVMSHDYESVLIASLDAMEGVEGHLGNGTAGSVASGRVAYALGLEGPALTVDTACSSSLVALHLAVAALRRGECSLALAGGATVMATPGVLGEFSRQRGLAPDGRCKAFADTADGTGFGEGVGMLLVERLSDAERLGHRVLAVVRGSAVNQDGASNGLTAPNGPAQQRVIRAALAAGGLSASDVDVVEAHGTGTSLGDPIEAGALLATYGSASDRVEPLFLGSVKSNLGHTQAAAGVAGVIKVVLAMQHGTLPASLHVGEPSSKVDWSAGAVSLLAESRPWPEVGDRPRRAGVSSFGISGTNAHVVLEAPGVSGGTRLTSDVSGGTRSVPEVGAPDVSGGTRWTSSVSGGTRSVPDVDVSDGPSLTSDVREAPLAQPVPWVLSGRTPEAVSAQAAALNAWPVESAADVAYSLATTRSRFEWSAVVTGSSVEELQRALRSVSPQRAGGGELGIVFTGQGSQQPGMGRDLYEGFEVFRAAFDAVCERFPSDVRGIVFGDDAELLAQTQNAQAGLFALEVALFRLFESWGVTPAVLGGHSIGEISALHCAGVLDLDDACRLVEARGRLMGELPAGGSMVAVAASEDEVRAHLTEGVDLAAVNGPRACVISGDEQTVAEVASHFERTKQLTVSHAFHSARMEPMLDQFRAVVQQLTFHAPQIPVVSNGSTEQITDPEHWVSHVRDTVRFADTLQTMHAGVVLELGPDATLSALAEHGIPAQPDVMKALGQLHAAGVDVDWPQVLPGAQPTDLPTYPWQHQRFWPPAPPRRAGDLPAVGLTGGEHPLLGAAIDRPDGGCLLTGRVSTATNPWLADHVVAGAVLLPGTAMLELALHAGARVGTPHVADLALELPLVVPDDEGVAIHLEVGAPVDGTRTVALHSRPGGTDAGWTRHAVGTLTATPTTTPSDLPTGGDPADVTELADRLASAGLTYGPAFRGLRAARRTDDGLVVEARLPEPVATDGHLLHPALLDAVAQAVGLGLLPDDGRARLPFTWQDVTLHRTAGRAVTARLTAADAADTVTLTLVDPDDGAPVATVGGLVLRPLPDDAVAAARAARTDPLLAPTWHELPAGDPTSVGDPATDWSLLGELPGLDAVPHEPGTEPAVLVVAVDTDGPDPAAAAHTATATLLRTLQQERAGLVVVVTRNGLAADTDDPDPAVAACAGLVRSAQAERPDGLLLVDLDRDVTDPAPLLRAAVAAAGAAAEPQVAVRDGRVLAVRLTPRPDDERVELRGRVVLTGATGALGTRVARHLVLAHGVRSLVLAGRRGADAPGVPDLVEELRAAGAEVEVVACDVADRAAARDLTRGASLVVHTAGVLDDGLLDDLTPERLATVLRPKVDGAWALHEATRDEDVPLVLFSSAAGVLGAPGQANYAAANAFLDALAQHRRAAGRPGLSLVWGPWDLGTDAGMAGSLDDADRTRMQRSGIAPVTAEEGLAAFDRALGAGVPVVAPLPVQVAALRASGRNVAAALRALVPATAPGTTSGTTTGTTTALALDGLDGPARADAVLDHVLRQVADVLGHPSPATLDERTGFLDLGFDSLMGVDLRNRLQATTGATLPTTLVFDHPSPAELATHLLGALDASGAGDPGEAAESVLVELDRIGSTLATIGGNGRSGAIAARLEHLLGLVGNGVPRSEPGPDDGTVEGLDEASDDELFDFIDSEFGDRAR</sequence>
<dbReference type="Pfam" id="PF08659">
    <property type="entry name" value="KR"/>
    <property type="match status" value="3"/>
</dbReference>
<dbReference type="SUPFAM" id="SSF52151">
    <property type="entry name" value="FabD/lysophospholipase-like"/>
    <property type="match status" value="3"/>
</dbReference>
<dbReference type="SMART" id="SM00827">
    <property type="entry name" value="PKS_AT"/>
    <property type="match status" value="3"/>
</dbReference>
<comment type="pathway">
    <text evidence="2">Antibiotic biosynthesis.</text>
</comment>
<feature type="active site" description="Proton acceptor; for dehydratase activity" evidence="9">
    <location>
        <position position="2605"/>
    </location>
</feature>
<dbReference type="SMART" id="SM00822">
    <property type="entry name" value="PKS_KR"/>
    <property type="match status" value="3"/>
</dbReference>
<feature type="domain" description="Carrier" evidence="11">
    <location>
        <begin position="1602"/>
        <end position="1677"/>
    </location>
</feature>
<dbReference type="InterPro" id="IPR013968">
    <property type="entry name" value="PKS_KR"/>
</dbReference>
<dbReference type="CDD" id="cd00833">
    <property type="entry name" value="PKS"/>
    <property type="match status" value="3"/>
</dbReference>
<feature type="active site" description="Proton acceptor; for dehydratase activity" evidence="9">
    <location>
        <position position="4317"/>
    </location>
</feature>
<feature type="domain" description="Ketosynthase family 3 (KS3)" evidence="12">
    <location>
        <begin position="33"/>
        <end position="458"/>
    </location>
</feature>
<dbReference type="InterPro" id="IPR049551">
    <property type="entry name" value="PKS_DH_C"/>
</dbReference>
<dbReference type="Pfam" id="PF21089">
    <property type="entry name" value="PKS_DH_N"/>
    <property type="match status" value="3"/>
</dbReference>
<dbReference type="EMBL" id="JBBEGN010000015">
    <property type="protein sequence ID" value="MEJ2870705.1"/>
    <property type="molecule type" value="Genomic_DNA"/>
</dbReference>
<evidence type="ECO:0000256" key="6">
    <source>
        <dbReference type="ARBA" id="ARBA00023194"/>
    </source>
</evidence>
<dbReference type="Gene3D" id="1.10.1200.10">
    <property type="entry name" value="ACP-like"/>
    <property type="match status" value="3"/>
</dbReference>
<dbReference type="Gene3D" id="3.30.70.3290">
    <property type="match status" value="3"/>
</dbReference>
<evidence type="ECO:0000256" key="7">
    <source>
        <dbReference type="ARBA" id="ARBA00023268"/>
    </source>
</evidence>
<feature type="active site" description="Proton donor; for dehydratase activity" evidence="9">
    <location>
        <position position="4474"/>
    </location>
</feature>
<dbReference type="InterPro" id="IPR020806">
    <property type="entry name" value="PKS_PP-bd"/>
</dbReference>
<evidence type="ECO:0000259" key="13">
    <source>
        <dbReference type="PROSITE" id="PS52019"/>
    </source>
</evidence>
<dbReference type="Pfam" id="PF14765">
    <property type="entry name" value="PS-DH"/>
    <property type="match status" value="3"/>
</dbReference>
<reference evidence="14 15" key="1">
    <citation type="submission" date="2024-03" db="EMBL/GenBank/DDBJ databases">
        <title>Actinomycetospora sp. OC33-EN08, a novel actinomycete isolated from wild orchid (Aerides multiflora).</title>
        <authorList>
            <person name="Suriyachadkun C."/>
        </authorList>
    </citation>
    <scope>NUCLEOTIDE SEQUENCE [LARGE SCALE GENOMIC DNA]</scope>
    <source>
        <strain evidence="14 15">OC33-EN08</strain>
    </source>
</reference>
<feature type="region of interest" description="N-terminal hotdog fold" evidence="9">
    <location>
        <begin position="4286"/>
        <end position="4407"/>
    </location>
</feature>
<dbReference type="Gene3D" id="1.10.287.1960">
    <property type="match status" value="1"/>
</dbReference>
<dbReference type="InterPro" id="IPR032821">
    <property type="entry name" value="PKS_assoc"/>
</dbReference>
<dbReference type="InterPro" id="IPR036291">
    <property type="entry name" value="NAD(P)-bd_dom_sf"/>
</dbReference>
<dbReference type="InterPro" id="IPR016039">
    <property type="entry name" value="Thiolase-like"/>
</dbReference>
<keyword evidence="8" id="KW-0012">Acyltransferase</keyword>
<feature type="domain" description="Ketosynthase family 3 (KS3)" evidence="12">
    <location>
        <begin position="1695"/>
        <end position="2114"/>
    </location>
</feature>
<dbReference type="PANTHER" id="PTHR43775:SF51">
    <property type="entry name" value="INACTIVE PHENOLPHTHIOCEROL SYNTHESIS POLYKETIDE SYNTHASE TYPE I PKS1-RELATED"/>
    <property type="match status" value="1"/>
</dbReference>
<evidence type="ECO:0000256" key="4">
    <source>
        <dbReference type="ARBA" id="ARBA00022553"/>
    </source>
</evidence>
<feature type="compositionally biased region" description="Polar residues" evidence="10">
    <location>
        <begin position="3822"/>
        <end position="3832"/>
    </location>
</feature>
<feature type="compositionally biased region" description="Polar residues" evidence="10">
    <location>
        <begin position="3847"/>
        <end position="3857"/>
    </location>
</feature>
<feature type="active site" description="Proton donor; for dehydratase activity" evidence="9">
    <location>
        <position position="1074"/>
    </location>
</feature>
<evidence type="ECO:0000256" key="9">
    <source>
        <dbReference type="PROSITE-ProRule" id="PRU01363"/>
    </source>
</evidence>
<comment type="caution">
    <text evidence="14">The sequence shown here is derived from an EMBL/GenBank/DDBJ whole genome shotgun (WGS) entry which is preliminary data.</text>
</comment>
<dbReference type="Gene3D" id="3.10.129.110">
    <property type="entry name" value="Polyketide synthase dehydratase"/>
    <property type="match status" value="3"/>
</dbReference>
<name>A0ABU8MVN0_9PSEU</name>
<dbReference type="PANTHER" id="PTHR43775">
    <property type="entry name" value="FATTY ACID SYNTHASE"/>
    <property type="match status" value="1"/>
</dbReference>
<dbReference type="SUPFAM" id="SSF47336">
    <property type="entry name" value="ACP-like"/>
    <property type="match status" value="3"/>
</dbReference>
<dbReference type="InterPro" id="IPR042104">
    <property type="entry name" value="PKS_dehydratase_sf"/>
</dbReference>
<dbReference type="SUPFAM" id="SSF53901">
    <property type="entry name" value="Thiolase-like"/>
    <property type="match status" value="3"/>
</dbReference>
<feature type="region of interest" description="C-terminal hotdog fold" evidence="9">
    <location>
        <begin position="2706"/>
        <end position="2849"/>
    </location>
</feature>
<accession>A0ABU8MVN0</accession>
<keyword evidence="4" id="KW-0597">Phosphoprotein</keyword>
<feature type="region of interest" description="C-terminal hotdog fold" evidence="9">
    <location>
        <begin position="4418"/>
        <end position="4553"/>
    </location>
</feature>
<feature type="region of interest" description="N-terminal hotdog fold" evidence="9">
    <location>
        <begin position="882"/>
        <end position="1003"/>
    </location>
</feature>
<dbReference type="SMART" id="SM00826">
    <property type="entry name" value="PKS_DH"/>
    <property type="match status" value="3"/>
</dbReference>
<dbReference type="InterPro" id="IPR049552">
    <property type="entry name" value="PKS_DH_N"/>
</dbReference>
<evidence type="ECO:0000259" key="11">
    <source>
        <dbReference type="PROSITE" id="PS50075"/>
    </source>
</evidence>
<dbReference type="Pfam" id="PF00109">
    <property type="entry name" value="ketoacyl-synt"/>
    <property type="match status" value="3"/>
</dbReference>
<dbReference type="InterPro" id="IPR014030">
    <property type="entry name" value="Ketoacyl_synth_N"/>
</dbReference>
<feature type="domain" description="PKS/mFAS DH" evidence="13">
    <location>
        <begin position="2573"/>
        <end position="2849"/>
    </location>
</feature>
<dbReference type="SMART" id="SM01294">
    <property type="entry name" value="PKS_PP_betabranch"/>
    <property type="match status" value="3"/>
</dbReference>
<dbReference type="Pfam" id="PF00550">
    <property type="entry name" value="PP-binding"/>
    <property type="match status" value="3"/>
</dbReference>
<organism evidence="14 15">
    <name type="scientific">Actinomycetospora aurantiaca</name>
    <dbReference type="NCBI Taxonomy" id="3129233"/>
    <lineage>
        <taxon>Bacteria</taxon>
        <taxon>Bacillati</taxon>
        <taxon>Actinomycetota</taxon>
        <taxon>Actinomycetes</taxon>
        <taxon>Pseudonocardiales</taxon>
        <taxon>Pseudonocardiaceae</taxon>
        <taxon>Actinomycetospora</taxon>
    </lineage>
</organism>
<dbReference type="Pfam" id="PF00698">
    <property type="entry name" value="Acyl_transf_1"/>
    <property type="match status" value="3"/>
</dbReference>
<evidence type="ECO:0000313" key="14">
    <source>
        <dbReference type="EMBL" id="MEJ2870705.1"/>
    </source>
</evidence>
<dbReference type="PROSITE" id="PS00012">
    <property type="entry name" value="PHOSPHOPANTETHEINE"/>
    <property type="match status" value="2"/>
</dbReference>
<evidence type="ECO:0000256" key="2">
    <source>
        <dbReference type="ARBA" id="ARBA00004792"/>
    </source>
</evidence>
<dbReference type="SUPFAM" id="SSF51735">
    <property type="entry name" value="NAD(P)-binding Rossmann-fold domains"/>
    <property type="match status" value="6"/>
</dbReference>
<dbReference type="PROSITE" id="PS52004">
    <property type="entry name" value="KS3_2"/>
    <property type="match status" value="3"/>
</dbReference>
<keyword evidence="3" id="KW-0596">Phosphopantetheine</keyword>
<feature type="region of interest" description="Disordered" evidence="10">
    <location>
        <begin position="3821"/>
        <end position="3874"/>
    </location>
</feature>
<dbReference type="Pfam" id="PF02801">
    <property type="entry name" value="Ketoacyl-synt_C"/>
    <property type="match status" value="3"/>
</dbReference>
<dbReference type="PROSITE" id="PS00606">
    <property type="entry name" value="KS3_1"/>
    <property type="match status" value="3"/>
</dbReference>
<dbReference type="RefSeq" id="WP_337697276.1">
    <property type="nucleotide sequence ID" value="NZ_JBBEGN010000015.1"/>
</dbReference>
<feature type="active site" description="Proton donor; for dehydratase activity" evidence="9">
    <location>
        <position position="2768"/>
    </location>
</feature>
<dbReference type="InterPro" id="IPR001227">
    <property type="entry name" value="Ac_transferase_dom_sf"/>
</dbReference>
<dbReference type="InterPro" id="IPR016035">
    <property type="entry name" value="Acyl_Trfase/lysoPLipase"/>
</dbReference>
<dbReference type="InterPro" id="IPR016036">
    <property type="entry name" value="Malonyl_transacylase_ACP-bd"/>
</dbReference>
<dbReference type="InterPro" id="IPR020841">
    <property type="entry name" value="PKS_Beta-ketoAc_synthase_dom"/>
</dbReference>
<feature type="region of interest" description="Disordered" evidence="10">
    <location>
        <begin position="2671"/>
        <end position="2703"/>
    </location>
</feature>
<dbReference type="InterPro" id="IPR050091">
    <property type="entry name" value="PKS_NRPS_Biosynth_Enz"/>
</dbReference>
<evidence type="ECO:0000259" key="12">
    <source>
        <dbReference type="PROSITE" id="PS52004"/>
    </source>
</evidence>
<dbReference type="InterPro" id="IPR057326">
    <property type="entry name" value="KR_dom"/>
</dbReference>
<dbReference type="InterPro" id="IPR014031">
    <property type="entry name" value="Ketoacyl_synth_C"/>
</dbReference>
<keyword evidence="7" id="KW-0511">Multifunctional enzyme</keyword>
<feature type="active site" description="Proton acceptor; for dehydratase activity" evidence="9">
    <location>
        <position position="914"/>
    </location>
</feature>
<keyword evidence="15" id="KW-1185">Reference proteome</keyword>
<feature type="domain" description="PKS/mFAS DH" evidence="13">
    <location>
        <begin position="4286"/>
        <end position="4553"/>
    </location>
</feature>
<dbReference type="CDD" id="cd08956">
    <property type="entry name" value="KR_3_FAS_SDR_x"/>
    <property type="match status" value="3"/>
</dbReference>
<evidence type="ECO:0000256" key="3">
    <source>
        <dbReference type="ARBA" id="ARBA00022450"/>
    </source>
</evidence>
<dbReference type="InterPro" id="IPR006162">
    <property type="entry name" value="Ppantetheine_attach_site"/>
</dbReference>
<evidence type="ECO:0000256" key="5">
    <source>
        <dbReference type="ARBA" id="ARBA00022679"/>
    </source>
</evidence>